<evidence type="ECO:0000313" key="3">
    <source>
        <dbReference type="Proteomes" id="UP000199735"/>
    </source>
</evidence>
<gene>
    <name evidence="2" type="ORF">SAMN04489762_1468</name>
</gene>
<reference evidence="2 3" key="1">
    <citation type="submission" date="2016-10" db="EMBL/GenBank/DDBJ databases">
        <authorList>
            <person name="Varghese N."/>
            <person name="Submissions S."/>
        </authorList>
    </citation>
    <scope>NUCLEOTIDE SEQUENCE [LARGE SCALE GENOMIC DNA]</scope>
    <source>
        <strain evidence="2 3">DSM 21619</strain>
    </source>
</reference>
<dbReference type="SUPFAM" id="SSF52091">
    <property type="entry name" value="SpoIIaa-like"/>
    <property type="match status" value="1"/>
</dbReference>
<dbReference type="Pfam" id="PF01740">
    <property type="entry name" value="STAS"/>
    <property type="match status" value="1"/>
</dbReference>
<organism evidence="2 3">
    <name type="scientific">Terribacillus saccharophilus</name>
    <dbReference type="NCBI Taxonomy" id="361277"/>
    <lineage>
        <taxon>Bacteria</taxon>
        <taxon>Bacillati</taxon>
        <taxon>Bacillota</taxon>
        <taxon>Bacilli</taxon>
        <taxon>Bacillales</taxon>
        <taxon>Bacillaceae</taxon>
        <taxon>Terribacillus</taxon>
    </lineage>
</organism>
<dbReference type="Proteomes" id="UP000199735">
    <property type="component" value="Unassembled WGS sequence"/>
</dbReference>
<dbReference type="PANTHER" id="PTHR33745:SF8">
    <property type="entry name" value="BLUE-LIGHT PHOTORECEPTOR"/>
    <property type="match status" value="1"/>
</dbReference>
<dbReference type="InterPro" id="IPR002645">
    <property type="entry name" value="STAS_dom"/>
</dbReference>
<proteinExistence type="predicted"/>
<dbReference type="AlphaFoldDB" id="A0AAX2EEC1"/>
<dbReference type="CDD" id="cd07041">
    <property type="entry name" value="STAS_RsbR_RsbS_like"/>
    <property type="match status" value="1"/>
</dbReference>
<dbReference type="Gene3D" id="3.30.750.24">
    <property type="entry name" value="STAS domain"/>
    <property type="match status" value="1"/>
</dbReference>
<dbReference type="Pfam" id="PF13185">
    <property type="entry name" value="GAF_2"/>
    <property type="match status" value="1"/>
</dbReference>
<dbReference type="SUPFAM" id="SSF55781">
    <property type="entry name" value="GAF domain-like"/>
    <property type="match status" value="1"/>
</dbReference>
<name>A0AAX2EEC1_9BACI</name>
<sequence>MEMKTFAEMTKSVSAFDNFDEAAQGVLNIISEFVKINTLFIAKNDTVHNQIIKVVNQKEKLLQEGEKLPFNETLCKLSVDHGREILIIPDLANSELSQSLDVAKNLAGGSFIGIPIYFENGENYGTICGLDSKSFPFTEEHVRLFETMASLLTFVLELDNANKQIQNLSAPFVPITSGVAVLPIIGFINEDRSEKIIQLSLQKSQELNLDYLVIDLSGISQIDHVVSNSLLKIANLLKLIGVEPILTGFHPDLALKALSLQMELKDITIEANLERALNKIGLNLEKRDRL</sequence>
<accession>A0AAX2EEC1</accession>
<feature type="domain" description="STAS" evidence="1">
    <location>
        <begin position="169"/>
        <end position="280"/>
    </location>
</feature>
<evidence type="ECO:0000259" key="1">
    <source>
        <dbReference type="PROSITE" id="PS50801"/>
    </source>
</evidence>
<dbReference type="InterPro" id="IPR029016">
    <property type="entry name" value="GAF-like_dom_sf"/>
</dbReference>
<protein>
    <submittedName>
        <fullName evidence="2">RsbT co-antagonist protein RsbR</fullName>
    </submittedName>
</protein>
<dbReference type="PROSITE" id="PS50801">
    <property type="entry name" value="STAS"/>
    <property type="match status" value="1"/>
</dbReference>
<comment type="caution">
    <text evidence="2">The sequence shown here is derived from an EMBL/GenBank/DDBJ whole genome shotgun (WGS) entry which is preliminary data.</text>
</comment>
<dbReference type="InterPro" id="IPR051932">
    <property type="entry name" value="Bact_StressResp_Reg"/>
</dbReference>
<dbReference type="InterPro" id="IPR003018">
    <property type="entry name" value="GAF"/>
</dbReference>
<dbReference type="PANTHER" id="PTHR33745">
    <property type="entry name" value="RSBT ANTAGONIST PROTEIN RSBS-RELATED"/>
    <property type="match status" value="1"/>
</dbReference>
<evidence type="ECO:0000313" key="2">
    <source>
        <dbReference type="EMBL" id="SEM94289.1"/>
    </source>
</evidence>
<dbReference type="EMBL" id="FOCD01000001">
    <property type="protein sequence ID" value="SEM94289.1"/>
    <property type="molecule type" value="Genomic_DNA"/>
</dbReference>
<dbReference type="InterPro" id="IPR036513">
    <property type="entry name" value="STAS_dom_sf"/>
</dbReference>
<dbReference type="Gene3D" id="3.30.450.40">
    <property type="match status" value="1"/>
</dbReference>